<evidence type="ECO:0000256" key="1">
    <source>
        <dbReference type="SAM" id="Phobius"/>
    </source>
</evidence>
<evidence type="ECO:0008006" key="4">
    <source>
        <dbReference type="Google" id="ProtNLM"/>
    </source>
</evidence>
<organism evidence="2 3">
    <name type="scientific">Priestia endophytica DSM 13796</name>
    <dbReference type="NCBI Taxonomy" id="1121089"/>
    <lineage>
        <taxon>Bacteria</taxon>
        <taxon>Bacillati</taxon>
        <taxon>Bacillota</taxon>
        <taxon>Bacilli</taxon>
        <taxon>Bacillales</taxon>
        <taxon>Bacillaceae</taxon>
        <taxon>Priestia</taxon>
    </lineage>
</organism>
<keyword evidence="1" id="KW-0472">Membrane</keyword>
<dbReference type="PANTHER" id="PTHR37305">
    <property type="entry name" value="INTEGRAL MEMBRANE PROTEIN-RELATED"/>
    <property type="match status" value="1"/>
</dbReference>
<feature type="transmembrane region" description="Helical" evidence="1">
    <location>
        <begin position="137"/>
        <end position="155"/>
    </location>
</feature>
<protein>
    <recommendedName>
        <fullName evidence="4">ABC-2 family transporter protein</fullName>
    </recommendedName>
</protein>
<evidence type="ECO:0000313" key="3">
    <source>
        <dbReference type="Proteomes" id="UP000182762"/>
    </source>
</evidence>
<feature type="transmembrane region" description="Helical" evidence="1">
    <location>
        <begin position="58"/>
        <end position="76"/>
    </location>
</feature>
<dbReference type="EMBL" id="FOXX01000005">
    <property type="protein sequence ID" value="SFQ62385.1"/>
    <property type="molecule type" value="Genomic_DNA"/>
</dbReference>
<dbReference type="PANTHER" id="PTHR37305:SF1">
    <property type="entry name" value="MEMBRANE PROTEIN"/>
    <property type="match status" value="1"/>
</dbReference>
<accession>A0A1I6A124</accession>
<feature type="transmembrane region" description="Helical" evidence="1">
    <location>
        <begin position="97"/>
        <end position="117"/>
    </location>
</feature>
<feature type="transmembrane region" description="Helical" evidence="1">
    <location>
        <begin position="162"/>
        <end position="184"/>
    </location>
</feature>
<dbReference type="Proteomes" id="UP000182762">
    <property type="component" value="Unassembled WGS sequence"/>
</dbReference>
<feature type="transmembrane region" description="Helical" evidence="1">
    <location>
        <begin position="219"/>
        <end position="239"/>
    </location>
</feature>
<keyword evidence="1" id="KW-0812">Transmembrane</keyword>
<dbReference type="RefSeq" id="WP_061804649.1">
    <property type="nucleotide sequence ID" value="NZ_FOXX01000005.1"/>
</dbReference>
<reference evidence="2 3" key="1">
    <citation type="submission" date="2016-10" db="EMBL/GenBank/DDBJ databases">
        <authorList>
            <person name="Varghese N."/>
            <person name="Submissions S."/>
        </authorList>
    </citation>
    <scope>NUCLEOTIDE SEQUENCE [LARGE SCALE GENOMIC DNA]</scope>
    <source>
        <strain evidence="2 3">DSM 13796</strain>
    </source>
</reference>
<proteinExistence type="predicted"/>
<dbReference type="Pfam" id="PF12730">
    <property type="entry name" value="ABC2_membrane_4"/>
    <property type="match status" value="1"/>
</dbReference>
<sequence length="244" mass="26915">MIPLMRAELLKLKRTKIWLLLLISPLIILTDGLAFPDDLKVESGKITLMHLYQSGAASHTILLFPLLIGIFAAFLCRHEHLNGGWKQLLVQPVRKGNVFLAKLLFIVMICALIQLFFLGSILLASAINGGSVIPEDYMLKGVLSGFIASVPLATLQIWASSLWASFGASLALNVIFTVPNILIVNSETYGPFYPWVQPALAMISEDANNIYSLSISTETLIFVIGGSFLVFFICGFFSFKRKAY</sequence>
<dbReference type="CDD" id="cd21809">
    <property type="entry name" value="ABC-2_lan_permease-like"/>
    <property type="match status" value="1"/>
</dbReference>
<keyword evidence="1" id="KW-1133">Transmembrane helix</keyword>
<keyword evidence="3" id="KW-1185">Reference proteome</keyword>
<gene>
    <name evidence="2" type="ORF">SAMN02745910_02411</name>
</gene>
<name>A0A1I6A124_9BACI</name>
<dbReference type="GeneID" id="93711063"/>
<comment type="caution">
    <text evidence="2">The sequence shown here is derived from an EMBL/GenBank/DDBJ whole genome shotgun (WGS) entry which is preliminary data.</text>
</comment>
<evidence type="ECO:0000313" key="2">
    <source>
        <dbReference type="EMBL" id="SFQ62385.1"/>
    </source>
</evidence>